<evidence type="ECO:0000313" key="8">
    <source>
        <dbReference type="EMBL" id="NEU03882.1"/>
    </source>
</evidence>
<dbReference type="Proteomes" id="UP000481872">
    <property type="component" value="Unassembled WGS sequence"/>
</dbReference>
<dbReference type="SFLD" id="SFLDG01386">
    <property type="entry name" value="main_SPASM_domain-containing"/>
    <property type="match status" value="1"/>
</dbReference>
<dbReference type="InterPro" id="IPR024025">
    <property type="entry name" value="SCIFF_rSAM_maturase"/>
</dbReference>
<dbReference type="GO" id="GO:0046872">
    <property type="term" value="F:metal ion binding"/>
    <property type="evidence" value="ECO:0007669"/>
    <property type="project" value="UniProtKB-KW"/>
</dbReference>
<dbReference type="AlphaFoldDB" id="A0A6M0H2L6"/>
<keyword evidence="9" id="KW-1185">Reference proteome</keyword>
<keyword evidence="3" id="KW-0949">S-adenosyl-L-methionine</keyword>
<comment type="cofactor">
    <cofactor evidence="1">
        <name>[4Fe-4S] cluster</name>
        <dbReference type="ChEBI" id="CHEBI:49883"/>
    </cofactor>
</comment>
<reference evidence="8 9" key="1">
    <citation type="submission" date="2020-02" db="EMBL/GenBank/DDBJ databases">
        <title>Genome assembly of a novel Clostridium senegalense strain.</title>
        <authorList>
            <person name="Gupta T.B."/>
            <person name="Jauregui R."/>
            <person name="Maclean P."/>
            <person name="Nawarathana A."/>
            <person name="Brightwell G."/>
        </authorList>
    </citation>
    <scope>NUCLEOTIDE SEQUENCE [LARGE SCALE GENOMIC DNA]</scope>
    <source>
        <strain evidence="8 9">AGRFS4</strain>
    </source>
</reference>
<evidence type="ECO:0000256" key="5">
    <source>
        <dbReference type="ARBA" id="ARBA00023004"/>
    </source>
</evidence>
<dbReference type="SFLD" id="SFLDG01067">
    <property type="entry name" value="SPASM/twitch_domain_containing"/>
    <property type="match status" value="1"/>
</dbReference>
<dbReference type="PANTHER" id="PTHR43273:SF8">
    <property type="entry name" value="RADICAL SAM DOMAIN PROTEIN"/>
    <property type="match status" value="1"/>
</dbReference>
<dbReference type="CDD" id="cd21124">
    <property type="entry name" value="SPASM_CteB-like"/>
    <property type="match status" value="1"/>
</dbReference>
<dbReference type="InterPro" id="IPR023885">
    <property type="entry name" value="4Fe4S-binding_SPASM_dom"/>
</dbReference>
<dbReference type="SFLD" id="SFLDG01384">
    <property type="entry name" value="thioether_bond_formation_requi"/>
    <property type="match status" value="1"/>
</dbReference>
<organism evidence="8 9">
    <name type="scientific">Clostridium senegalense</name>
    <dbReference type="NCBI Taxonomy" id="1465809"/>
    <lineage>
        <taxon>Bacteria</taxon>
        <taxon>Bacillati</taxon>
        <taxon>Bacillota</taxon>
        <taxon>Clostridia</taxon>
        <taxon>Eubacteriales</taxon>
        <taxon>Clostridiaceae</taxon>
        <taxon>Clostridium</taxon>
    </lineage>
</organism>
<dbReference type="Pfam" id="PF13186">
    <property type="entry name" value="SPASM"/>
    <property type="match status" value="1"/>
</dbReference>
<evidence type="ECO:0000256" key="6">
    <source>
        <dbReference type="ARBA" id="ARBA00023014"/>
    </source>
</evidence>
<dbReference type="SUPFAM" id="SSF102114">
    <property type="entry name" value="Radical SAM enzymes"/>
    <property type="match status" value="1"/>
</dbReference>
<dbReference type="InterPro" id="IPR013785">
    <property type="entry name" value="Aldolase_TIM"/>
</dbReference>
<gene>
    <name evidence="8" type="primary">scfB</name>
    <name evidence="8" type="ORF">G3M99_03225</name>
</gene>
<evidence type="ECO:0000313" key="9">
    <source>
        <dbReference type="Proteomes" id="UP000481872"/>
    </source>
</evidence>
<dbReference type="NCBIfam" id="TIGR03974">
    <property type="entry name" value="rSAM_six_Cys"/>
    <property type="match status" value="1"/>
</dbReference>
<keyword evidence="4" id="KW-0479">Metal-binding</keyword>
<evidence type="ECO:0000259" key="7">
    <source>
        <dbReference type="PROSITE" id="PS51918"/>
    </source>
</evidence>
<dbReference type="InterPro" id="IPR023867">
    <property type="entry name" value="Sulphatase_maturase_rSAM"/>
</dbReference>
<dbReference type="Gene3D" id="3.20.20.70">
    <property type="entry name" value="Aldolase class I"/>
    <property type="match status" value="1"/>
</dbReference>
<name>A0A6M0H2L6_9CLOT</name>
<sequence length="457" mass="52783">MALIHKFKQGNDYYVIDVNSGAVHVVDELVYDLLDENKLRSKEELVKDFKNKYSVETIEEVYSELKELVSEGMLYSLDLYENIAKKSGQAQSYVKAMCLNIIHDCNLRCKYCFADEGEYHGCRKAMSPEVGKKAIDFVIENSGPRKNIEVDLFGGEPLMAFEQIKEIVDYAKEQEKIHNKNIRFTMTTNATLLNEENMKYLDENMGNLVLSIDGRKEVNDKVRVRVDGSGCYESILPKIKSMVDMRDKSKSYYARGTFTRENTDFFEDVKHMADLGFDEISIEPVVLPDEHELSLRKEDLPTIFGQYDKLYEEMLKRHKEGNEFRFYHFNIDLQGGPCVYKRISGCGAGHEYIAVTPDGDIYPCHQFVGNEDYLLGNIYDGIKKNEIVQQFKEAHIYNKPTCKKCWARFYCSGGCQANNFNFNGDMHIPYEIGCEMQKKRVECAIALKTKIMEMEEN</sequence>
<dbReference type="InterPro" id="IPR000385">
    <property type="entry name" value="MoaA_NifB_PqqE_Fe-S-bd_CS"/>
</dbReference>
<comment type="caution">
    <text evidence="8">The sequence shown here is derived from an EMBL/GenBank/DDBJ whole genome shotgun (WGS) entry which is preliminary data.</text>
</comment>
<proteinExistence type="predicted"/>
<dbReference type="PROSITE" id="PS51918">
    <property type="entry name" value="RADICAL_SAM"/>
    <property type="match status" value="1"/>
</dbReference>
<dbReference type="PANTHER" id="PTHR43273">
    <property type="entry name" value="ANAEROBIC SULFATASE-MATURATING ENZYME HOMOLOG ASLB-RELATED"/>
    <property type="match status" value="1"/>
</dbReference>
<dbReference type="EMBL" id="JAAGPU010000003">
    <property type="protein sequence ID" value="NEU03882.1"/>
    <property type="molecule type" value="Genomic_DNA"/>
</dbReference>
<dbReference type="GO" id="GO:0016491">
    <property type="term" value="F:oxidoreductase activity"/>
    <property type="evidence" value="ECO:0007669"/>
    <property type="project" value="InterPro"/>
</dbReference>
<dbReference type="GO" id="GO:0051539">
    <property type="term" value="F:4 iron, 4 sulfur cluster binding"/>
    <property type="evidence" value="ECO:0007669"/>
    <property type="project" value="UniProtKB-KW"/>
</dbReference>
<evidence type="ECO:0000256" key="2">
    <source>
        <dbReference type="ARBA" id="ARBA00022485"/>
    </source>
</evidence>
<feature type="domain" description="Radical SAM core" evidence="7">
    <location>
        <begin position="91"/>
        <end position="325"/>
    </location>
</feature>
<protein>
    <submittedName>
        <fullName evidence="8">Thioether cross-link-forming SCIFF peptide maturase</fullName>
    </submittedName>
</protein>
<evidence type="ECO:0000256" key="3">
    <source>
        <dbReference type="ARBA" id="ARBA00022691"/>
    </source>
</evidence>
<accession>A0A6M0H2L6</accession>
<dbReference type="PROSITE" id="PS01305">
    <property type="entry name" value="MOAA_NIFB_PQQE"/>
    <property type="match status" value="1"/>
</dbReference>
<dbReference type="RefSeq" id="WP_199869189.1">
    <property type="nucleotide sequence ID" value="NZ_JAAGPU010000003.1"/>
</dbReference>
<keyword evidence="2" id="KW-0004">4Fe-4S</keyword>
<dbReference type="InterPro" id="IPR058240">
    <property type="entry name" value="rSAM_sf"/>
</dbReference>
<dbReference type="SFLD" id="SFLDS00029">
    <property type="entry name" value="Radical_SAM"/>
    <property type="match status" value="1"/>
</dbReference>
<keyword evidence="5" id="KW-0408">Iron</keyword>
<evidence type="ECO:0000256" key="1">
    <source>
        <dbReference type="ARBA" id="ARBA00001966"/>
    </source>
</evidence>
<dbReference type="CDD" id="cd01335">
    <property type="entry name" value="Radical_SAM"/>
    <property type="match status" value="1"/>
</dbReference>
<keyword evidence="6" id="KW-0411">Iron-sulfur</keyword>
<dbReference type="InterPro" id="IPR047602">
    <property type="entry name" value="SPASM_CteB-like"/>
</dbReference>
<dbReference type="Pfam" id="PF04055">
    <property type="entry name" value="Radical_SAM"/>
    <property type="match status" value="1"/>
</dbReference>
<dbReference type="NCBIfam" id="TIGR04085">
    <property type="entry name" value="rSAM_more_4Fe4S"/>
    <property type="match status" value="1"/>
</dbReference>
<evidence type="ECO:0000256" key="4">
    <source>
        <dbReference type="ARBA" id="ARBA00022723"/>
    </source>
</evidence>
<dbReference type="InterPro" id="IPR007197">
    <property type="entry name" value="rSAM"/>
</dbReference>